<dbReference type="SUPFAM" id="SSF56436">
    <property type="entry name" value="C-type lectin-like"/>
    <property type="match status" value="2"/>
</dbReference>
<dbReference type="SMART" id="SM00034">
    <property type="entry name" value="CLECT"/>
    <property type="match status" value="2"/>
</dbReference>
<protein>
    <recommendedName>
        <fullName evidence="1">C-type lectin domain-containing protein</fullName>
    </recommendedName>
</protein>
<dbReference type="EMBL" id="OU963903">
    <property type="protein sequence ID" value="CAH0398085.1"/>
    <property type="molecule type" value="Genomic_DNA"/>
</dbReference>
<dbReference type="InterPro" id="IPR016187">
    <property type="entry name" value="CTDL_fold"/>
</dbReference>
<accession>A0ABN8AT56</accession>
<keyword evidence="3" id="KW-1185">Reference proteome</keyword>
<dbReference type="InterPro" id="IPR001304">
    <property type="entry name" value="C-type_lectin-like"/>
</dbReference>
<dbReference type="PROSITE" id="PS50041">
    <property type="entry name" value="C_TYPE_LECTIN_2"/>
    <property type="match status" value="2"/>
</dbReference>
<sequence length="315" mass="36141">MIANFSISCVHIFIVLYILAIEVKYGLAGHGEFRRDYTYTPEAKGWIKFHRVPAPWLEARLKCYYEGAVLMSPVNEQLYAVMRNLMLSRADASFTGVQSLTSTGDYISIEGINLLQMPIQWAKGEPDNLNDTERCLAILPDGSISDTKCEQVRTYMCYKEKTGDETITECGTSDKEYTLDNRTGSCYKFHPDCVTWWRAHMACSSEGGYLVIINSEFEAKLLNERYATKKIKCHELRFIHVGFLNPYSDRAYWFTVDGKRLEDAGYDRWAQNEPNNVAGTENCGSLLRNNEGFNDWPCNDYLPFVCEIPIHNRKN</sequence>
<evidence type="ECO:0000313" key="3">
    <source>
        <dbReference type="Proteomes" id="UP001153292"/>
    </source>
</evidence>
<proteinExistence type="predicted"/>
<organism evidence="2 3">
    <name type="scientific">Chilo suppressalis</name>
    <name type="common">Asiatic rice borer moth</name>
    <dbReference type="NCBI Taxonomy" id="168631"/>
    <lineage>
        <taxon>Eukaryota</taxon>
        <taxon>Metazoa</taxon>
        <taxon>Ecdysozoa</taxon>
        <taxon>Arthropoda</taxon>
        <taxon>Hexapoda</taxon>
        <taxon>Insecta</taxon>
        <taxon>Pterygota</taxon>
        <taxon>Neoptera</taxon>
        <taxon>Endopterygota</taxon>
        <taxon>Lepidoptera</taxon>
        <taxon>Glossata</taxon>
        <taxon>Ditrysia</taxon>
        <taxon>Pyraloidea</taxon>
        <taxon>Crambidae</taxon>
        <taxon>Crambinae</taxon>
        <taxon>Chilo</taxon>
    </lineage>
</organism>
<feature type="domain" description="C-type lectin" evidence="1">
    <location>
        <begin position="56"/>
        <end position="158"/>
    </location>
</feature>
<reference evidence="2" key="1">
    <citation type="submission" date="2021-12" db="EMBL/GenBank/DDBJ databases">
        <authorList>
            <person name="King R."/>
        </authorList>
    </citation>
    <scope>NUCLEOTIDE SEQUENCE</scope>
</reference>
<gene>
    <name evidence="2" type="ORF">CHILSU_LOCUS1194</name>
</gene>
<name>A0ABN8AT56_CHISP</name>
<dbReference type="InterPro" id="IPR016186">
    <property type="entry name" value="C-type_lectin-like/link_sf"/>
</dbReference>
<evidence type="ECO:0000313" key="2">
    <source>
        <dbReference type="EMBL" id="CAH0398085.1"/>
    </source>
</evidence>
<dbReference type="PANTHER" id="PTHR22803">
    <property type="entry name" value="MANNOSE, PHOSPHOLIPASE, LECTIN RECEPTOR RELATED"/>
    <property type="match status" value="1"/>
</dbReference>
<dbReference type="InterPro" id="IPR050111">
    <property type="entry name" value="C-type_lectin/snaclec_domain"/>
</dbReference>
<dbReference type="Proteomes" id="UP001153292">
    <property type="component" value="Chromosome 10"/>
</dbReference>
<feature type="domain" description="C-type lectin" evidence="1">
    <location>
        <begin position="182"/>
        <end position="307"/>
    </location>
</feature>
<dbReference type="CDD" id="cd00037">
    <property type="entry name" value="CLECT"/>
    <property type="match status" value="2"/>
</dbReference>
<dbReference type="Gene3D" id="3.10.100.10">
    <property type="entry name" value="Mannose-Binding Protein A, subunit A"/>
    <property type="match status" value="2"/>
</dbReference>
<evidence type="ECO:0000259" key="1">
    <source>
        <dbReference type="PROSITE" id="PS50041"/>
    </source>
</evidence>
<dbReference type="Pfam" id="PF00059">
    <property type="entry name" value="Lectin_C"/>
    <property type="match status" value="2"/>
</dbReference>